<evidence type="ECO:0000259" key="4">
    <source>
        <dbReference type="Pfam" id="PF00496"/>
    </source>
</evidence>
<dbReference type="PANTHER" id="PTHR30290:SF9">
    <property type="entry name" value="OLIGOPEPTIDE-BINDING PROTEIN APPA"/>
    <property type="match status" value="1"/>
</dbReference>
<evidence type="ECO:0000256" key="3">
    <source>
        <dbReference type="ARBA" id="ARBA00022729"/>
    </source>
</evidence>
<keyword evidence="2" id="KW-0813">Transport</keyword>
<evidence type="ECO:0000256" key="1">
    <source>
        <dbReference type="ARBA" id="ARBA00005695"/>
    </source>
</evidence>
<evidence type="ECO:0000313" key="5">
    <source>
        <dbReference type="EMBL" id="MDY0394676.1"/>
    </source>
</evidence>
<comment type="similarity">
    <text evidence="1">Belongs to the bacterial solute-binding protein 5 family.</text>
</comment>
<gene>
    <name evidence="5" type="ORF">RWE15_09725</name>
</gene>
<keyword evidence="6" id="KW-1185">Reference proteome</keyword>
<proteinExistence type="inferred from homology"/>
<dbReference type="InterPro" id="IPR039424">
    <property type="entry name" value="SBP_5"/>
</dbReference>
<name>A0ABU5C732_9BACI</name>
<accession>A0ABU5C732</accession>
<protein>
    <submittedName>
        <fullName evidence="5">ABC transporter substrate-binding protein</fullName>
    </submittedName>
</protein>
<dbReference type="Proteomes" id="UP001281447">
    <property type="component" value="Unassembled WGS sequence"/>
</dbReference>
<sequence>MKWHDGKDFTADDVVFTYDILTKDKTLSASVTSNFEDISSVKALDDHTVVIKLSKYNAAMLDYFTMGILPKHLLKGGRYQHRFF</sequence>
<reference evidence="5 6" key="1">
    <citation type="submission" date="2023-10" db="EMBL/GenBank/DDBJ databases">
        <title>Virgibacillus halophilus 5B73C genome.</title>
        <authorList>
            <person name="Miliotis G."/>
            <person name="Sengupta P."/>
            <person name="Hameed A."/>
            <person name="Chuvochina M."/>
            <person name="Mcdonagh F."/>
            <person name="Simpson A.C."/>
            <person name="Singh N.K."/>
            <person name="Rekha P.D."/>
            <person name="Raman K."/>
            <person name="Hugenholtz P."/>
            <person name="Venkateswaran K."/>
        </authorList>
    </citation>
    <scope>NUCLEOTIDE SEQUENCE [LARGE SCALE GENOMIC DNA]</scope>
    <source>
        <strain evidence="5 6">5B73C</strain>
    </source>
</reference>
<evidence type="ECO:0000313" key="6">
    <source>
        <dbReference type="Proteomes" id="UP001281447"/>
    </source>
</evidence>
<dbReference type="InterPro" id="IPR000914">
    <property type="entry name" value="SBP_5_dom"/>
</dbReference>
<dbReference type="Pfam" id="PF00496">
    <property type="entry name" value="SBP_bac_5"/>
    <property type="match status" value="1"/>
</dbReference>
<comment type="caution">
    <text evidence="5">The sequence shown here is derived from an EMBL/GenBank/DDBJ whole genome shotgun (WGS) entry which is preliminary data.</text>
</comment>
<evidence type="ECO:0000256" key="2">
    <source>
        <dbReference type="ARBA" id="ARBA00022448"/>
    </source>
</evidence>
<dbReference type="EMBL" id="JAWDIP010000003">
    <property type="protein sequence ID" value="MDY0394676.1"/>
    <property type="molecule type" value="Genomic_DNA"/>
</dbReference>
<dbReference type="PANTHER" id="PTHR30290">
    <property type="entry name" value="PERIPLASMIC BINDING COMPONENT OF ABC TRANSPORTER"/>
    <property type="match status" value="1"/>
</dbReference>
<keyword evidence="3" id="KW-0732">Signal</keyword>
<feature type="domain" description="Solute-binding protein family 5" evidence="4">
    <location>
        <begin position="2"/>
        <end position="66"/>
    </location>
</feature>
<organism evidence="5 6">
    <name type="scientific">Tigheibacillus halophilus</name>
    <dbReference type="NCBI Taxonomy" id="361280"/>
    <lineage>
        <taxon>Bacteria</taxon>
        <taxon>Bacillati</taxon>
        <taxon>Bacillota</taxon>
        <taxon>Bacilli</taxon>
        <taxon>Bacillales</taxon>
        <taxon>Bacillaceae</taxon>
        <taxon>Tigheibacillus</taxon>
    </lineage>
</organism>
<dbReference type="Gene3D" id="3.90.76.10">
    <property type="entry name" value="Dipeptide-binding Protein, Domain 1"/>
    <property type="match status" value="1"/>
</dbReference>
<dbReference type="SUPFAM" id="SSF53850">
    <property type="entry name" value="Periplasmic binding protein-like II"/>
    <property type="match status" value="1"/>
</dbReference>